<organism evidence="2 3">
    <name type="scientific">Leptospira ryugenii</name>
    <dbReference type="NCBI Taxonomy" id="1917863"/>
    <lineage>
        <taxon>Bacteria</taxon>
        <taxon>Pseudomonadati</taxon>
        <taxon>Spirochaetota</taxon>
        <taxon>Spirochaetia</taxon>
        <taxon>Leptospirales</taxon>
        <taxon>Leptospiraceae</taxon>
        <taxon>Leptospira</taxon>
    </lineage>
</organism>
<dbReference type="AlphaFoldDB" id="A0A2P2DXZ1"/>
<accession>A0A2P2DXZ1</accession>
<proteinExistence type="predicted"/>
<feature type="transmembrane region" description="Helical" evidence="1">
    <location>
        <begin position="87"/>
        <end position="105"/>
    </location>
</feature>
<keyword evidence="3" id="KW-1185">Reference proteome</keyword>
<name>A0A2P2DXZ1_9LEPT</name>
<feature type="transmembrane region" description="Helical" evidence="1">
    <location>
        <begin position="61"/>
        <end position="80"/>
    </location>
</feature>
<dbReference type="OrthoDB" id="8481950at2"/>
<dbReference type="RefSeq" id="WP_108974400.1">
    <property type="nucleotide sequence ID" value="NZ_BFBB01000003.1"/>
</dbReference>
<evidence type="ECO:0008006" key="4">
    <source>
        <dbReference type="Google" id="ProtNLM"/>
    </source>
</evidence>
<keyword evidence="1" id="KW-0812">Transmembrane</keyword>
<evidence type="ECO:0000313" key="2">
    <source>
        <dbReference type="EMBL" id="GBF49476.1"/>
    </source>
</evidence>
<feature type="transmembrane region" description="Helical" evidence="1">
    <location>
        <begin position="111"/>
        <end position="132"/>
    </location>
</feature>
<evidence type="ECO:0000313" key="3">
    <source>
        <dbReference type="Proteomes" id="UP000245133"/>
    </source>
</evidence>
<comment type="caution">
    <text evidence="2">The sequence shown here is derived from an EMBL/GenBank/DDBJ whole genome shotgun (WGS) entry which is preliminary data.</text>
</comment>
<protein>
    <recommendedName>
        <fullName evidence="4">DUF4345 domain-containing protein</fullName>
    </recommendedName>
</protein>
<evidence type="ECO:0000256" key="1">
    <source>
        <dbReference type="SAM" id="Phobius"/>
    </source>
</evidence>
<keyword evidence="1" id="KW-0472">Membrane</keyword>
<dbReference type="Proteomes" id="UP000245133">
    <property type="component" value="Unassembled WGS sequence"/>
</dbReference>
<reference evidence="2 3" key="1">
    <citation type="submission" date="2018-02" db="EMBL/GenBank/DDBJ databases">
        <title>Novel Leptospira species isolated from soil and water in Japan.</title>
        <authorList>
            <person name="Nakao R."/>
            <person name="Masuzawa T."/>
        </authorList>
    </citation>
    <scope>NUCLEOTIDE SEQUENCE [LARGE SCALE GENOMIC DNA]</scope>
    <source>
        <strain evidence="2 3">YH101</strain>
    </source>
</reference>
<gene>
    <name evidence="2" type="ORF">LPTSP4_09890</name>
</gene>
<dbReference type="EMBL" id="BFBB01000003">
    <property type="protein sequence ID" value="GBF49476.1"/>
    <property type="molecule type" value="Genomic_DNA"/>
</dbReference>
<dbReference type="Pfam" id="PF14248">
    <property type="entry name" value="DUF4345"/>
    <property type="match status" value="1"/>
</dbReference>
<sequence length="133" mass="14273">MEWNSLKIIISSHPLGSDTFLLFVSFLFAGMGISAFPNPVWITKQFGISELTASGKNEVRAVYGGFGLCMSLALILAYCIPEIRNGVCITVALALFGMSLGRMVSAAMDRSIAKLPAFYGAIELIASIILVFS</sequence>
<keyword evidence="1" id="KW-1133">Transmembrane helix</keyword>
<feature type="transmembrane region" description="Helical" evidence="1">
    <location>
        <begin position="20"/>
        <end position="41"/>
    </location>
</feature>
<dbReference type="InterPro" id="IPR025597">
    <property type="entry name" value="DUF4345"/>
</dbReference>